<name>A0A6J6QAR9_9ZZZZ</name>
<organism evidence="1">
    <name type="scientific">freshwater metagenome</name>
    <dbReference type="NCBI Taxonomy" id="449393"/>
    <lineage>
        <taxon>unclassified sequences</taxon>
        <taxon>metagenomes</taxon>
        <taxon>ecological metagenomes</taxon>
    </lineage>
</organism>
<evidence type="ECO:0000313" key="1">
    <source>
        <dbReference type="EMBL" id="CAB4708297.1"/>
    </source>
</evidence>
<accession>A0A6J6QAR9</accession>
<protein>
    <submittedName>
        <fullName evidence="1">Unannotated protein</fullName>
    </submittedName>
</protein>
<dbReference type="EMBL" id="CAEZYE010000023">
    <property type="protein sequence ID" value="CAB4708297.1"/>
    <property type="molecule type" value="Genomic_DNA"/>
</dbReference>
<reference evidence="1" key="1">
    <citation type="submission" date="2020-05" db="EMBL/GenBank/DDBJ databases">
        <authorList>
            <person name="Chiriac C."/>
            <person name="Salcher M."/>
            <person name="Ghai R."/>
            <person name="Kavagutti S V."/>
        </authorList>
    </citation>
    <scope>NUCLEOTIDE SEQUENCE</scope>
</reference>
<sequence length="50" mass="5145">MSTMYIAVSGVSVAGFKIIVQPAATAGPIFRVAIPAGKFHGVISMERPIG</sequence>
<gene>
    <name evidence="1" type="ORF">UFOPK2655_00569</name>
</gene>
<dbReference type="AlphaFoldDB" id="A0A6J6QAR9"/>
<proteinExistence type="predicted"/>